<feature type="transmembrane region" description="Helical" evidence="5">
    <location>
        <begin position="332"/>
        <end position="356"/>
    </location>
</feature>
<evidence type="ECO:0000259" key="6">
    <source>
        <dbReference type="PROSITE" id="PS50262"/>
    </source>
</evidence>
<dbReference type="SUPFAM" id="SSF81321">
    <property type="entry name" value="Family A G protein-coupled receptor-like"/>
    <property type="match status" value="1"/>
</dbReference>
<dbReference type="GO" id="GO:0004930">
    <property type="term" value="F:G protein-coupled receptor activity"/>
    <property type="evidence" value="ECO:0007669"/>
    <property type="project" value="InterPro"/>
</dbReference>
<dbReference type="InterPro" id="IPR000276">
    <property type="entry name" value="GPCR_Rhodpsn"/>
</dbReference>
<dbReference type="InterPro" id="IPR017452">
    <property type="entry name" value="GPCR_Rhodpsn_7TM"/>
</dbReference>
<comment type="subcellular location">
    <subcellularLocation>
        <location evidence="1">Membrane</location>
    </subcellularLocation>
</comment>
<feature type="transmembrane region" description="Helical" evidence="5">
    <location>
        <begin position="292"/>
        <end position="312"/>
    </location>
</feature>
<dbReference type="InterPro" id="IPR052954">
    <property type="entry name" value="GPCR-Ligand_Int"/>
</dbReference>
<feature type="transmembrane region" description="Helical" evidence="5">
    <location>
        <begin position="223"/>
        <end position="245"/>
    </location>
</feature>
<evidence type="ECO:0000256" key="1">
    <source>
        <dbReference type="ARBA" id="ARBA00004370"/>
    </source>
</evidence>
<proteinExistence type="predicted"/>
<keyword evidence="2 5" id="KW-0812">Transmembrane</keyword>
<dbReference type="Gene3D" id="1.20.1070.10">
    <property type="entry name" value="Rhodopsin 7-helix transmembrane proteins"/>
    <property type="match status" value="1"/>
</dbReference>
<feature type="transmembrane region" description="Helical" evidence="5">
    <location>
        <begin position="41"/>
        <end position="62"/>
    </location>
</feature>
<evidence type="ECO:0000313" key="8">
    <source>
        <dbReference type="WBParaSite" id="MBELARI_LOCUS4224"/>
    </source>
</evidence>
<name>A0AAF3FE94_9BILA</name>
<evidence type="ECO:0000313" key="7">
    <source>
        <dbReference type="Proteomes" id="UP000887575"/>
    </source>
</evidence>
<evidence type="ECO:0000256" key="2">
    <source>
        <dbReference type="ARBA" id="ARBA00022692"/>
    </source>
</evidence>
<accession>A0AAF3FE94</accession>
<dbReference type="WBParaSite" id="MBELARI_LOCUS4224">
    <property type="protein sequence ID" value="MBELARI_LOCUS4224"/>
    <property type="gene ID" value="MBELARI_LOCUS4224"/>
</dbReference>
<dbReference type="GO" id="GO:0016020">
    <property type="term" value="C:membrane"/>
    <property type="evidence" value="ECO:0007669"/>
    <property type="project" value="UniProtKB-SubCell"/>
</dbReference>
<feature type="domain" description="G-protein coupled receptors family 1 profile" evidence="6">
    <location>
        <begin position="54"/>
        <end position="353"/>
    </location>
</feature>
<dbReference type="PANTHER" id="PTHR46641">
    <property type="entry name" value="FMRFAMIDE RECEPTOR-RELATED"/>
    <property type="match status" value="1"/>
</dbReference>
<evidence type="ECO:0000256" key="5">
    <source>
        <dbReference type="SAM" id="Phobius"/>
    </source>
</evidence>
<evidence type="ECO:0000256" key="3">
    <source>
        <dbReference type="ARBA" id="ARBA00022989"/>
    </source>
</evidence>
<feature type="transmembrane region" description="Helical" evidence="5">
    <location>
        <begin position="74"/>
        <end position="96"/>
    </location>
</feature>
<dbReference type="Proteomes" id="UP000887575">
    <property type="component" value="Unassembled WGS sequence"/>
</dbReference>
<organism evidence="7 8">
    <name type="scientific">Mesorhabditis belari</name>
    <dbReference type="NCBI Taxonomy" id="2138241"/>
    <lineage>
        <taxon>Eukaryota</taxon>
        <taxon>Metazoa</taxon>
        <taxon>Ecdysozoa</taxon>
        <taxon>Nematoda</taxon>
        <taxon>Chromadorea</taxon>
        <taxon>Rhabditida</taxon>
        <taxon>Rhabditina</taxon>
        <taxon>Rhabditomorpha</taxon>
        <taxon>Rhabditoidea</taxon>
        <taxon>Rhabditidae</taxon>
        <taxon>Mesorhabditinae</taxon>
        <taxon>Mesorhabditis</taxon>
    </lineage>
</organism>
<dbReference type="AlphaFoldDB" id="A0AAF3FE94"/>
<keyword evidence="4 5" id="KW-0472">Membrane</keyword>
<protein>
    <submittedName>
        <fullName evidence="8">G-protein coupled receptors family 1 profile domain-containing protein</fullName>
    </submittedName>
</protein>
<keyword evidence="3 5" id="KW-1133">Transmembrane helix</keyword>
<dbReference type="Pfam" id="PF00001">
    <property type="entry name" value="7tm_1"/>
    <property type="match status" value="1"/>
</dbReference>
<dbReference type="PANTHER" id="PTHR46641:SF6">
    <property type="entry name" value="G-PROTEIN COUPLED RECEPTORS FAMILY 1 PROFILE DOMAIN-CONTAINING PROTEIN"/>
    <property type="match status" value="1"/>
</dbReference>
<dbReference type="PROSITE" id="PS50262">
    <property type="entry name" value="G_PROTEIN_RECEP_F1_2"/>
    <property type="match status" value="1"/>
</dbReference>
<evidence type="ECO:0000256" key="4">
    <source>
        <dbReference type="ARBA" id="ARBA00023136"/>
    </source>
</evidence>
<feature type="transmembrane region" description="Helical" evidence="5">
    <location>
        <begin position="125"/>
        <end position="145"/>
    </location>
</feature>
<sequence length="403" mass="46745">MNVFRAGDVFERRLVKVMYNCYHEPKVHDHQLYHSLNSANIFGLLPLGFIGIAFNACALICLYRPPKITSGVFVFLKAVLILDHCQLVATILYALLPQFCDSQFAPEHTFYGVCMLERRFLRETLPKVVMLINTFHVWTIAALSAHRYWKISRPVKSRMNDTPKRARFILAGLFLVATIYRLPVFILELRMKWSPVFRITTNPHFTEVITPYRMIYHSLLDPLLSNVVPFIWMALFSLMTLHEVLRSRHFNYKLIATEIGGRTACNACRIQFPLLPARRKSDVFRQKQEHRATISIILMILFYLAFHSLQLYTIFRKWHLILNDECPARIDYILTQVSVWLSLASATVNAFVFIAFTNKLRKYVKTLIRKTSRTLSNSSDPPLSPKTTTTIVVHQSSDNPFSI</sequence>
<keyword evidence="7" id="KW-1185">Reference proteome</keyword>
<feature type="transmembrane region" description="Helical" evidence="5">
    <location>
        <begin position="166"/>
        <end position="187"/>
    </location>
</feature>
<reference evidence="8" key="1">
    <citation type="submission" date="2024-02" db="UniProtKB">
        <authorList>
            <consortium name="WormBaseParasite"/>
        </authorList>
    </citation>
    <scope>IDENTIFICATION</scope>
</reference>